<feature type="compositionally biased region" description="Polar residues" evidence="1">
    <location>
        <begin position="41"/>
        <end position="50"/>
    </location>
</feature>
<feature type="transmembrane region" description="Helical" evidence="2">
    <location>
        <begin position="313"/>
        <end position="332"/>
    </location>
</feature>
<dbReference type="Proteomes" id="UP000838412">
    <property type="component" value="Chromosome 11"/>
</dbReference>
<dbReference type="EMBL" id="OV696696">
    <property type="protein sequence ID" value="CAH1239519.1"/>
    <property type="molecule type" value="Genomic_DNA"/>
</dbReference>
<keyword evidence="2" id="KW-0472">Membrane</keyword>
<keyword evidence="2" id="KW-0812">Transmembrane</keyword>
<sequence length="430" mass="48436">MSMTLRTRRVGGDENQAPNKGYKPPILGPKPILKPAPGNHGNHSNYGNRSTTTTTTTPLRRPPLTPRGPPPVNLPYTPQACPTLTPRGPPAADPLRTPNPPPPPTPLGMTPRVLEDIKRRLEERRQQALDPQDKVSPVLQRLRDTPALKTKQRLLEKKHHAAKSNAASLCVGGGVSLWPQMDNMRLTRRETVALTTWCVGLVLVVQALFSYLHGHVIRKLHIFTGHLRRFHADHKLEVTRGQEQFDRSVLRWHTDYRNLMDAIEKDFHVSVGGAPVLFQLSLLLYLLSICTLLYYLGDNMLSKSKLTLKRIKLWVSLLVVTGVWTLLGLKLLTTAQRLESAVEMTVYQLSEELGDLVLLDHDLSRYHSVLRYWQYRCTPPTSPGVLSILGILQVRDVNYYLQYYSLPVITALCTPVVRLVLALKQVYSPA</sequence>
<feature type="compositionally biased region" description="Pro residues" evidence="1">
    <location>
        <begin position="87"/>
        <end position="106"/>
    </location>
</feature>
<dbReference type="EMBL" id="OV696696">
    <property type="protein sequence ID" value="CAH1239517.1"/>
    <property type="molecule type" value="Genomic_DNA"/>
</dbReference>
<dbReference type="OrthoDB" id="6116397at2759"/>
<accession>A0A8J9VGL7</accession>
<keyword evidence="4" id="KW-1185">Reference proteome</keyword>
<evidence type="ECO:0000256" key="2">
    <source>
        <dbReference type="SAM" id="Phobius"/>
    </source>
</evidence>
<dbReference type="EMBL" id="OV696696">
    <property type="protein sequence ID" value="CAH1239516.1"/>
    <property type="molecule type" value="Genomic_DNA"/>
</dbReference>
<name>A0A8J9VGL7_BRALA</name>
<feature type="compositionally biased region" description="Pro residues" evidence="1">
    <location>
        <begin position="60"/>
        <end position="73"/>
    </location>
</feature>
<feature type="transmembrane region" description="Helical" evidence="2">
    <location>
        <begin position="401"/>
        <end position="421"/>
    </location>
</feature>
<feature type="region of interest" description="Disordered" evidence="1">
    <location>
        <begin position="1"/>
        <end position="110"/>
    </location>
</feature>
<keyword evidence="2" id="KW-1133">Transmembrane helix</keyword>
<gene>
    <name evidence="3" type="primary">Hypp5840</name>
    <name evidence="3" type="ORF">BLAG_LOCUS3792</name>
</gene>
<evidence type="ECO:0000313" key="3">
    <source>
        <dbReference type="EMBL" id="CAH1239517.1"/>
    </source>
</evidence>
<feature type="transmembrane region" description="Helical" evidence="2">
    <location>
        <begin position="276"/>
        <end position="297"/>
    </location>
</feature>
<evidence type="ECO:0000313" key="4">
    <source>
        <dbReference type="Proteomes" id="UP000838412"/>
    </source>
</evidence>
<evidence type="ECO:0000256" key="1">
    <source>
        <dbReference type="SAM" id="MobiDB-lite"/>
    </source>
</evidence>
<feature type="transmembrane region" description="Helical" evidence="2">
    <location>
        <begin position="191"/>
        <end position="212"/>
    </location>
</feature>
<reference evidence="3" key="1">
    <citation type="submission" date="2022-01" db="EMBL/GenBank/DDBJ databases">
        <authorList>
            <person name="Braso-Vives M."/>
        </authorList>
    </citation>
    <scope>NUCLEOTIDE SEQUENCE</scope>
</reference>
<proteinExistence type="predicted"/>
<protein>
    <submittedName>
        <fullName evidence="3">Hypp5840 protein</fullName>
    </submittedName>
</protein>
<organism evidence="3 4">
    <name type="scientific">Branchiostoma lanceolatum</name>
    <name type="common">Common lancelet</name>
    <name type="synonym">Amphioxus lanceolatum</name>
    <dbReference type="NCBI Taxonomy" id="7740"/>
    <lineage>
        <taxon>Eukaryota</taxon>
        <taxon>Metazoa</taxon>
        <taxon>Chordata</taxon>
        <taxon>Cephalochordata</taxon>
        <taxon>Leptocardii</taxon>
        <taxon>Amphioxiformes</taxon>
        <taxon>Branchiostomatidae</taxon>
        <taxon>Branchiostoma</taxon>
    </lineage>
</organism>
<dbReference type="AlphaFoldDB" id="A0A8J9VGL7"/>